<evidence type="ECO:0000313" key="2">
    <source>
        <dbReference type="EMBL" id="MCS3679343.1"/>
    </source>
</evidence>
<protein>
    <submittedName>
        <fullName evidence="2">Chromosome partitioning protein</fullName>
    </submittedName>
</protein>
<gene>
    <name evidence="2" type="ORF">GGP71_003294</name>
</gene>
<evidence type="ECO:0000313" key="3">
    <source>
        <dbReference type="Proteomes" id="UP001155027"/>
    </source>
</evidence>
<dbReference type="InterPro" id="IPR048089">
    <property type="entry name" value="McdA"/>
</dbReference>
<dbReference type="Gene3D" id="3.40.50.300">
    <property type="entry name" value="P-loop containing nucleotide triphosphate hydrolases"/>
    <property type="match status" value="1"/>
</dbReference>
<dbReference type="EMBL" id="JANUAU010000018">
    <property type="protein sequence ID" value="MCS3679343.1"/>
    <property type="molecule type" value="Genomic_DNA"/>
</dbReference>
<dbReference type="Proteomes" id="UP001155027">
    <property type="component" value="Unassembled WGS sequence"/>
</dbReference>
<evidence type="ECO:0000259" key="1">
    <source>
        <dbReference type="Pfam" id="PF01656"/>
    </source>
</evidence>
<proteinExistence type="predicted"/>
<sequence length="221" mass="23464">MKVVAVLNEKGGCGKTTIATNLARGLQLEGLDVMLVDSDVQGSARDWGAVETDFDKPAVIGMDRPTLHKDIPKVAEGSDIVVIDGAARAEKMQTSAIKASDLVLIPVQPSAYDIWSSETVVDLVQARREIAGKPEAAFVISRQIVGTNLAGEAQEALESFDLPVLEGRTAQRVIYTEAASQGRSVLDVDSSSKAADEVRSIVKDTLAIFDIQTAKANGTAR</sequence>
<dbReference type="InterPro" id="IPR002586">
    <property type="entry name" value="CobQ/CobB/MinD/ParA_Nub-bd_dom"/>
</dbReference>
<dbReference type="PANTHER" id="PTHR13696">
    <property type="entry name" value="P-LOOP CONTAINING NUCLEOSIDE TRIPHOSPHATE HYDROLASE"/>
    <property type="match status" value="1"/>
</dbReference>
<dbReference type="InterPro" id="IPR050678">
    <property type="entry name" value="DNA_Partitioning_ATPase"/>
</dbReference>
<feature type="domain" description="CobQ/CobB/MinD/ParA nucleotide binding" evidence="1">
    <location>
        <begin position="4"/>
        <end position="159"/>
    </location>
</feature>
<accession>A0A9X2Q4B0</accession>
<dbReference type="InterPro" id="IPR027417">
    <property type="entry name" value="P-loop_NTPase"/>
</dbReference>
<dbReference type="PANTHER" id="PTHR13696:SF96">
    <property type="entry name" value="COBQ_COBB_MIND_PARA NUCLEOTIDE BINDING DOMAIN-CONTAINING PROTEIN"/>
    <property type="match status" value="1"/>
</dbReference>
<dbReference type="PIRSF" id="PIRSF009320">
    <property type="entry name" value="Nuc_binding_HP_1000"/>
    <property type="match status" value="1"/>
</dbReference>
<dbReference type="CDD" id="cd02042">
    <property type="entry name" value="ParAB_family"/>
    <property type="match status" value="1"/>
</dbReference>
<dbReference type="RefSeq" id="WP_259081136.1">
    <property type="nucleotide sequence ID" value="NZ_JANUAU010000018.1"/>
</dbReference>
<comment type="caution">
    <text evidence="2">The sequence shown here is derived from an EMBL/GenBank/DDBJ whole genome shotgun (WGS) entry which is preliminary data.</text>
</comment>
<organism evidence="2 3">
    <name type="scientific">Salinibacter ruber</name>
    <dbReference type="NCBI Taxonomy" id="146919"/>
    <lineage>
        <taxon>Bacteria</taxon>
        <taxon>Pseudomonadati</taxon>
        <taxon>Rhodothermota</taxon>
        <taxon>Rhodothermia</taxon>
        <taxon>Rhodothermales</taxon>
        <taxon>Salinibacteraceae</taxon>
        <taxon>Salinibacter</taxon>
    </lineage>
</organism>
<dbReference type="AlphaFoldDB" id="A0A9X2Q4B0"/>
<name>A0A9X2Q4B0_9BACT</name>
<dbReference type="SUPFAM" id="SSF52540">
    <property type="entry name" value="P-loop containing nucleoside triphosphate hydrolases"/>
    <property type="match status" value="1"/>
</dbReference>
<dbReference type="NCBIfam" id="NF041546">
    <property type="entry name" value="ParA_partition"/>
    <property type="match status" value="1"/>
</dbReference>
<dbReference type="Pfam" id="PF01656">
    <property type="entry name" value="CbiA"/>
    <property type="match status" value="1"/>
</dbReference>
<reference evidence="2" key="1">
    <citation type="submission" date="2022-08" db="EMBL/GenBank/DDBJ databases">
        <title>Genomic Encyclopedia of Type Strains, Phase V (KMG-V): Genome sequencing to study the core and pangenomes of soil and plant-associated prokaryotes.</title>
        <authorList>
            <person name="Whitman W."/>
        </authorList>
    </citation>
    <scope>NUCLEOTIDE SEQUENCE</scope>
    <source>
        <strain evidence="2">0</strain>
    </source>
</reference>